<evidence type="ECO:0000256" key="1">
    <source>
        <dbReference type="SAM" id="MobiDB-lite"/>
    </source>
</evidence>
<dbReference type="Gene3D" id="3.30.420.40">
    <property type="match status" value="2"/>
</dbReference>
<evidence type="ECO:0000313" key="3">
    <source>
        <dbReference type="Proteomes" id="UP001201262"/>
    </source>
</evidence>
<dbReference type="EMBL" id="JAJTJA010000004">
    <property type="protein sequence ID" value="KAH8700711.1"/>
    <property type="molecule type" value="Genomic_DNA"/>
</dbReference>
<name>A0AAD4KVG1_9EURO</name>
<dbReference type="Gene3D" id="3.90.640.10">
    <property type="entry name" value="Actin, Chain A, domain 4"/>
    <property type="match status" value="1"/>
</dbReference>
<feature type="region of interest" description="Disordered" evidence="1">
    <location>
        <begin position="1"/>
        <end position="24"/>
    </location>
</feature>
<keyword evidence="3" id="KW-1185">Reference proteome</keyword>
<gene>
    <name evidence="2" type="ORF">BGW36DRAFT_425525</name>
</gene>
<dbReference type="PANTHER" id="PTHR42749">
    <property type="entry name" value="CELL SHAPE-DETERMINING PROTEIN MREB"/>
    <property type="match status" value="1"/>
</dbReference>
<comment type="caution">
    <text evidence="2">The sequence shown here is derived from an EMBL/GenBank/DDBJ whole genome shotgun (WGS) entry which is preliminary data.</text>
</comment>
<protein>
    <submittedName>
        <fullName evidence="2">Uncharacterized protein</fullName>
    </submittedName>
</protein>
<dbReference type="RefSeq" id="XP_046074417.1">
    <property type="nucleotide sequence ID" value="XM_046220127.1"/>
</dbReference>
<organism evidence="2 3">
    <name type="scientific">Talaromyces proteolyticus</name>
    <dbReference type="NCBI Taxonomy" id="1131652"/>
    <lineage>
        <taxon>Eukaryota</taxon>
        <taxon>Fungi</taxon>
        <taxon>Dikarya</taxon>
        <taxon>Ascomycota</taxon>
        <taxon>Pezizomycotina</taxon>
        <taxon>Eurotiomycetes</taxon>
        <taxon>Eurotiomycetidae</taxon>
        <taxon>Eurotiales</taxon>
        <taxon>Trichocomaceae</taxon>
        <taxon>Talaromyces</taxon>
        <taxon>Talaromyces sect. Bacilispori</taxon>
    </lineage>
</organism>
<dbReference type="SUPFAM" id="SSF53067">
    <property type="entry name" value="Actin-like ATPase domain"/>
    <property type="match status" value="2"/>
</dbReference>
<proteinExistence type="predicted"/>
<dbReference type="PANTHER" id="PTHR42749:SF8">
    <property type="entry name" value="HSP70 FAMILY PROTEIN (AFU_ORTHOLOGUE AFUA_3G13740)"/>
    <property type="match status" value="1"/>
</dbReference>
<dbReference type="InterPro" id="IPR043129">
    <property type="entry name" value="ATPase_NBD"/>
</dbReference>
<feature type="region of interest" description="Disordered" evidence="1">
    <location>
        <begin position="49"/>
        <end position="83"/>
    </location>
</feature>
<evidence type="ECO:0000313" key="2">
    <source>
        <dbReference type="EMBL" id="KAH8700711.1"/>
    </source>
</evidence>
<feature type="compositionally biased region" description="Acidic residues" evidence="1">
    <location>
        <begin position="1"/>
        <end position="10"/>
    </location>
</feature>
<dbReference type="CDD" id="cd10170">
    <property type="entry name" value="ASKHA_NBD_HSP70"/>
    <property type="match status" value="1"/>
</dbReference>
<dbReference type="GeneID" id="70250414"/>
<dbReference type="Proteomes" id="UP001201262">
    <property type="component" value="Unassembled WGS sequence"/>
</dbReference>
<feature type="compositionally biased region" description="Polar residues" evidence="1">
    <location>
        <begin position="67"/>
        <end position="83"/>
    </location>
</feature>
<dbReference type="AlphaFoldDB" id="A0AAD4KVG1"/>
<accession>A0AAD4KVG1</accession>
<feature type="compositionally biased region" description="Polar residues" evidence="1">
    <location>
        <begin position="11"/>
        <end position="21"/>
    </location>
</feature>
<sequence>MTSLQADDDSATTIGGESPTASHEERPYKFLVALDFGTANTSVSYLKFDPKNPPTRLHSSDIKSIRSWPNSPSKTNHTNARSANVPSESWYLNGEYLWGYSVRRRIQKPQPSDTITESKNVIKFSKLLLQDGGRSFPWLIELLHRINKTPHEVIKDYLIQIFMHTKNELKKHEDFKDSSAAVDLVICIPAGWSSKAQIDMQIIMQEVAKEVDFGYRDFEPFIIHEPDAAAAHLLEALEGYVTLEQGETFIICDAGGGTVDATTYRVKEVNPYRFKEVIHPAGLNCGSSYINDRLAPKIKQRLQGETYLEEIMPIDFFVQEAVSFDFEYQIKYEFTYEEYLGQTPQEHSIRIFGLREDEQKNFGTSILNLECEEIAECFKDSIEDTVSLLKQQVEGVEAIRGYSGVQKILLVGGFSQSPALRRKIEEEFAASVVYTDLDMSSIVSHGAVFRALNKKNGPERKIAASIGVLTEELFDSNNPGHWTIPEGTHSHLDGEHWARDLIDWHIKKHAVLKAKQSSKRVLFQRFEEGEEWEIRQRLYLSDQRVKDSYYCHSAANQSAIVAGVLKADLSELKNTGQIQKIEAVAANSGPYYEFHYELELEVDGRNLTVRLIYPPGGYCYDETRICIAAYFKAGTE</sequence>
<reference evidence="2" key="1">
    <citation type="submission" date="2021-12" db="EMBL/GenBank/DDBJ databases">
        <title>Convergent genome expansion in fungi linked to evolution of root-endophyte symbiosis.</title>
        <authorList>
            <consortium name="DOE Joint Genome Institute"/>
            <person name="Ke Y.-H."/>
            <person name="Bonito G."/>
            <person name="Liao H.-L."/>
            <person name="Looney B."/>
            <person name="Rojas-Flechas A."/>
            <person name="Nash J."/>
            <person name="Hameed K."/>
            <person name="Schadt C."/>
            <person name="Martin F."/>
            <person name="Crous P.W."/>
            <person name="Miettinen O."/>
            <person name="Magnuson J.K."/>
            <person name="Labbe J."/>
            <person name="Jacobson D."/>
            <person name="Doktycz M.J."/>
            <person name="Veneault-Fourrey C."/>
            <person name="Kuo A."/>
            <person name="Mondo S."/>
            <person name="Calhoun S."/>
            <person name="Riley R."/>
            <person name="Ohm R."/>
            <person name="LaButti K."/>
            <person name="Andreopoulos B."/>
            <person name="Pangilinan J."/>
            <person name="Nolan M."/>
            <person name="Tritt A."/>
            <person name="Clum A."/>
            <person name="Lipzen A."/>
            <person name="Daum C."/>
            <person name="Barry K."/>
            <person name="Grigoriev I.V."/>
            <person name="Vilgalys R."/>
        </authorList>
    </citation>
    <scope>NUCLEOTIDE SEQUENCE</scope>
    <source>
        <strain evidence="2">PMI_201</strain>
    </source>
</reference>